<dbReference type="Pfam" id="PF11901">
    <property type="entry name" value="DM9"/>
    <property type="match status" value="1"/>
</dbReference>
<dbReference type="InterPro" id="IPR053237">
    <property type="entry name" value="Natterin_C"/>
</dbReference>
<dbReference type="InParanoid" id="A0A6J2QF51"/>
<dbReference type="CDD" id="cd20220">
    <property type="entry name" value="PFM_natterin-3-like"/>
    <property type="match status" value="1"/>
</dbReference>
<dbReference type="AlphaFoldDB" id="A0A6J2QF51"/>
<dbReference type="FunCoup" id="A0A6J2QF51">
    <property type="interactions" value="3"/>
</dbReference>
<proteinExistence type="predicted"/>
<dbReference type="PANTHER" id="PTHR39244">
    <property type="entry name" value="NATTERIN-4"/>
    <property type="match status" value="1"/>
</dbReference>
<feature type="chain" id="PRO_5027060958" evidence="1">
    <location>
        <begin position="18"/>
        <end position="396"/>
    </location>
</feature>
<evidence type="ECO:0000256" key="1">
    <source>
        <dbReference type="SAM" id="SignalP"/>
    </source>
</evidence>
<feature type="signal peptide" evidence="1">
    <location>
        <begin position="1"/>
        <end position="17"/>
    </location>
</feature>
<dbReference type="Proteomes" id="UP000504630">
    <property type="component" value="Chromosome 9"/>
</dbReference>
<dbReference type="KEGG" id="cgob:115013596"/>
<dbReference type="RefSeq" id="XP_029295877.1">
    <property type="nucleotide sequence ID" value="XM_029440017.1"/>
</dbReference>
<dbReference type="Gene3D" id="2.170.15.10">
    <property type="entry name" value="Proaerolysin, chain A, domain 3"/>
    <property type="match status" value="1"/>
</dbReference>
<evidence type="ECO:0000313" key="2">
    <source>
        <dbReference type="Proteomes" id="UP000504630"/>
    </source>
</evidence>
<reference evidence="3" key="1">
    <citation type="submission" date="2025-08" db="UniProtKB">
        <authorList>
            <consortium name="RefSeq"/>
        </authorList>
    </citation>
    <scope>IDENTIFICATION</scope>
</reference>
<dbReference type="GeneID" id="115013596"/>
<keyword evidence="1" id="KW-0732">Signal</keyword>
<dbReference type="OrthoDB" id="1925699at2759"/>
<gene>
    <name evidence="3" type="primary">LOC115013596</name>
</gene>
<sequence>MKLSVLILLVLLALCSASLQDSSHHKNVSTLDLAPEDRTHDITSDRTTLTPRFLLSSLMLRKKRQAQPSTLFGDSANLKWVKWDGSLPNGSVSIYNQYAKRFDYVCMAQCEAGFYNSAMGSTCHYPLHNKELRSLNFEILVNKNEFEVLEWKHGSYGSVPQHPVRTCSSTDIYVAKNKYGLGKVHARHKAFFLPWKGSEYFYKYYQVLTISQDVYSEHIYDVKYNINGAVLLKYPPETMHITVLTNNECKSVLKICTLSKTSRSENRWDTDFSLKFGVKRSFSGGVPNIASGGIEVSGEVSFTFKYGQTWTEESSHSIAVEVSVSPQHICKVRMLGYKYKADIPFTARLRRTYRDGKTTWTSTSGTYNSVQIGEVHTVVERCQPLSDVIPCPIAIN</sequence>
<evidence type="ECO:0000313" key="3">
    <source>
        <dbReference type="RefSeq" id="XP_029295877.1"/>
    </source>
</evidence>
<protein>
    <submittedName>
        <fullName evidence="3">Natterin-3-like</fullName>
    </submittedName>
</protein>
<dbReference type="InterPro" id="IPR006616">
    <property type="entry name" value="DM9_repeat"/>
</dbReference>
<organism evidence="2 3">
    <name type="scientific">Cottoperca gobio</name>
    <name type="common">Frogmouth</name>
    <name type="synonym">Aphritis gobio</name>
    <dbReference type="NCBI Taxonomy" id="56716"/>
    <lineage>
        <taxon>Eukaryota</taxon>
        <taxon>Metazoa</taxon>
        <taxon>Chordata</taxon>
        <taxon>Craniata</taxon>
        <taxon>Vertebrata</taxon>
        <taxon>Euteleostomi</taxon>
        <taxon>Actinopterygii</taxon>
        <taxon>Neopterygii</taxon>
        <taxon>Teleostei</taxon>
        <taxon>Neoteleostei</taxon>
        <taxon>Acanthomorphata</taxon>
        <taxon>Eupercaria</taxon>
        <taxon>Perciformes</taxon>
        <taxon>Notothenioidei</taxon>
        <taxon>Bovichtidae</taxon>
        <taxon>Cottoperca</taxon>
    </lineage>
</organism>
<keyword evidence="2" id="KW-1185">Reference proteome</keyword>
<accession>A0A6J2QF51</accession>
<dbReference type="SMART" id="SM00696">
    <property type="entry name" value="DM9"/>
    <property type="match status" value="1"/>
</dbReference>
<dbReference type="PANTHER" id="PTHR39244:SF5">
    <property type="entry name" value="NATTERIN-3-LIKE"/>
    <property type="match status" value="1"/>
</dbReference>
<name>A0A6J2QF51_COTGO</name>
<dbReference type="SUPFAM" id="SSF56973">
    <property type="entry name" value="Aerolisin/ETX pore-forming domain"/>
    <property type="match status" value="1"/>
</dbReference>